<dbReference type="Pfam" id="PF22455">
    <property type="entry name" value="PqqF_C_3"/>
    <property type="match status" value="1"/>
</dbReference>
<dbReference type="NCBIfam" id="TIGR02110">
    <property type="entry name" value="PQQ_syn_pqqF"/>
    <property type="match status" value="1"/>
</dbReference>
<protein>
    <submittedName>
        <fullName evidence="11">Pyrroloquinoline quinone biosynthesis protein PqqF</fullName>
        <ecNumber evidence="11">3.4.24.-</ecNumber>
    </submittedName>
</protein>
<dbReference type="InterPro" id="IPR011844">
    <property type="entry name" value="PQQ_synth_PqqF"/>
</dbReference>
<dbReference type="InterPro" id="IPR050626">
    <property type="entry name" value="Peptidase_M16"/>
</dbReference>
<dbReference type="EC" id="3.4.24.-" evidence="11"/>
<dbReference type="InterPro" id="IPR011249">
    <property type="entry name" value="Metalloenz_LuxS/M16"/>
</dbReference>
<dbReference type="Pfam" id="PF22456">
    <property type="entry name" value="PqqF-like_C_4"/>
    <property type="match status" value="1"/>
</dbReference>
<dbReference type="Gene3D" id="3.30.830.10">
    <property type="entry name" value="Metalloenzyme, LuxS/M16 peptidase-like"/>
    <property type="match status" value="3"/>
</dbReference>
<feature type="domain" description="Coenzyme PQQ synthesis protein F N-terminal lobe" evidence="8">
    <location>
        <begin position="244"/>
        <end position="396"/>
    </location>
</feature>
<dbReference type="GO" id="GO:0004222">
    <property type="term" value="F:metalloendopeptidase activity"/>
    <property type="evidence" value="ECO:0007669"/>
    <property type="project" value="InterPro"/>
</dbReference>
<dbReference type="AlphaFoldDB" id="A0AB39VST1"/>
<evidence type="ECO:0000259" key="10">
    <source>
        <dbReference type="Pfam" id="PF22456"/>
    </source>
</evidence>
<dbReference type="SUPFAM" id="SSF63411">
    <property type="entry name" value="LuxS/MPP-like metallohydrolase"/>
    <property type="match status" value="3"/>
</dbReference>
<name>A0AB39VST1_9GAMM</name>
<dbReference type="PANTHER" id="PTHR43690">
    <property type="entry name" value="NARDILYSIN"/>
    <property type="match status" value="1"/>
</dbReference>
<evidence type="ECO:0000256" key="3">
    <source>
        <dbReference type="ARBA" id="ARBA00022723"/>
    </source>
</evidence>
<evidence type="ECO:0000259" key="8">
    <source>
        <dbReference type="Pfam" id="PF22454"/>
    </source>
</evidence>
<keyword evidence="6" id="KW-0482">Metalloprotease</keyword>
<feature type="domain" description="Peptidase M16 N-terminal" evidence="7">
    <location>
        <begin position="13"/>
        <end position="140"/>
    </location>
</feature>
<dbReference type="InterPro" id="IPR011765">
    <property type="entry name" value="Pept_M16_N"/>
</dbReference>
<gene>
    <name evidence="11" type="primary">pqqF</name>
    <name evidence="11" type="ORF">AB3G37_00940</name>
</gene>
<dbReference type="EMBL" id="CP165628">
    <property type="protein sequence ID" value="XDU72729.1"/>
    <property type="molecule type" value="Genomic_DNA"/>
</dbReference>
<evidence type="ECO:0000259" key="7">
    <source>
        <dbReference type="Pfam" id="PF00675"/>
    </source>
</evidence>
<organism evidence="11">
    <name type="scientific">Rouxiella sp. WC2420</name>
    <dbReference type="NCBI Taxonomy" id="3234145"/>
    <lineage>
        <taxon>Bacteria</taxon>
        <taxon>Pseudomonadati</taxon>
        <taxon>Pseudomonadota</taxon>
        <taxon>Gammaproteobacteria</taxon>
        <taxon>Enterobacterales</taxon>
        <taxon>Yersiniaceae</taxon>
        <taxon>Rouxiella</taxon>
    </lineage>
</organism>
<accession>A0AB39VST1</accession>
<feature type="domain" description="Coenzyme PQQ synthesis protein F-like C-terminal lobe" evidence="10">
    <location>
        <begin position="674"/>
        <end position="772"/>
    </location>
</feature>
<dbReference type="PANTHER" id="PTHR43690:SF18">
    <property type="entry name" value="INSULIN-DEGRADING ENZYME-RELATED"/>
    <property type="match status" value="1"/>
</dbReference>
<dbReference type="GO" id="GO:0006508">
    <property type="term" value="P:proteolysis"/>
    <property type="evidence" value="ECO:0007669"/>
    <property type="project" value="UniProtKB-KW"/>
</dbReference>
<evidence type="ECO:0000256" key="2">
    <source>
        <dbReference type="ARBA" id="ARBA00022670"/>
    </source>
</evidence>
<evidence type="ECO:0000256" key="1">
    <source>
        <dbReference type="ARBA" id="ARBA00007261"/>
    </source>
</evidence>
<keyword evidence="5" id="KW-0862">Zinc</keyword>
<sequence length="814" mass="90986">MMQQRLTLANGLRVILNHDPQASRSAVLFNLAAGSHHEPKQWPGLAHLFEHVVFSGSRGYQGEQRLMSWAQAEGARLNATTLPTSTAWFFDITAARLADGFARLADMLAFPLLSLDAISQETAVIDAEFRMLSTDNDTLCEAALGVAFESPQALAHFHVGNLAYFGQDIQALQQALRDYHQRFFHADNLTLWLSGPQSFKELTALAEQYGRVFPARDKSLPPVVEPLRLKNQRAFVLQQSDNSRLHLTFALKNTHPQGRQSFSLLRQFFSDEAEKSLLAILRTLGLCDTLNLMVPYSSQKDAIVTFEFMLNSALQSCAAQVEGLFFHWLEALSQVGELNLNHYAMLAQKAFNRLTPVDRLRADAFGFPSITEPKNDLLTGWNNLLSQLNTENLTRLWVAPVINAGLQTVQGFDLPLQPITWLADSNINAPELFFYPQDINFSANNIIPNNNIAIPRLPEKPVILPYQPGNSDEGVLILGPELGHPLSLRWGYILQASLRAIIGHSAHLGGTLSFENIQGRWLLQLSGRQQVLINTLEAVIDRLNGLPEALIAQGERQFQQAKQRMQTDVAIRCLLKELPRLLSGESLADAPSPSLPDIAWRAELYGGDAILQARVSSLLSRFPGAINAKAFSARLHNPPVTKHTFSTTSKDAAVLLFCPLVEQTAVCHAAWRILASLFEPRFFQRLRVEQNIGYVVTCRFMLSAGEFGLLFAVQSPTHSVEQIISEIRRFIGDMNEIIVDLPQRLFTEKCADLLRSLEVKNSDSIEQAREHWLSQHAYAPALTAKAISSLTREQLITFYQQLNQGVNPWWVLNN</sequence>
<dbReference type="Pfam" id="PF22454">
    <property type="entry name" value="PQQ_syn_pqqF_N_2"/>
    <property type="match status" value="1"/>
</dbReference>
<reference evidence="11" key="1">
    <citation type="submission" date="2024-07" db="EMBL/GenBank/DDBJ databases">
        <authorList>
            <person name="Biller S.J."/>
        </authorList>
    </citation>
    <scope>NUCLEOTIDE SEQUENCE</scope>
    <source>
        <strain evidence="11">WC2420</strain>
    </source>
</reference>
<dbReference type="InterPro" id="IPR054733">
    <property type="entry name" value="PqqF_C_3"/>
</dbReference>
<evidence type="ECO:0000259" key="9">
    <source>
        <dbReference type="Pfam" id="PF22455"/>
    </source>
</evidence>
<dbReference type="InterPro" id="IPR054740">
    <property type="entry name" value="PqqF_N_2"/>
</dbReference>
<feature type="domain" description="Coenzyme PQQ synthesis protein F C-terminal lobe" evidence="9">
    <location>
        <begin position="493"/>
        <end position="590"/>
    </location>
</feature>
<keyword evidence="4 11" id="KW-0378">Hydrolase</keyword>
<proteinExistence type="inferred from homology"/>
<comment type="similarity">
    <text evidence="1">Belongs to the peptidase M16 family.</text>
</comment>
<dbReference type="GO" id="GO:0018189">
    <property type="term" value="P:pyrroloquinoline quinone biosynthetic process"/>
    <property type="evidence" value="ECO:0007669"/>
    <property type="project" value="InterPro"/>
</dbReference>
<evidence type="ECO:0000256" key="4">
    <source>
        <dbReference type="ARBA" id="ARBA00022801"/>
    </source>
</evidence>
<dbReference type="Pfam" id="PF00675">
    <property type="entry name" value="Peptidase_M16"/>
    <property type="match status" value="1"/>
</dbReference>
<evidence type="ECO:0000256" key="5">
    <source>
        <dbReference type="ARBA" id="ARBA00022833"/>
    </source>
</evidence>
<dbReference type="GO" id="GO:0008270">
    <property type="term" value="F:zinc ion binding"/>
    <property type="evidence" value="ECO:0007669"/>
    <property type="project" value="InterPro"/>
</dbReference>
<evidence type="ECO:0000313" key="11">
    <source>
        <dbReference type="EMBL" id="XDU72729.1"/>
    </source>
</evidence>
<keyword evidence="3" id="KW-0479">Metal-binding</keyword>
<dbReference type="RefSeq" id="WP_369789436.1">
    <property type="nucleotide sequence ID" value="NZ_CP165628.1"/>
</dbReference>
<keyword evidence="2" id="KW-0645">Protease</keyword>
<evidence type="ECO:0000256" key="6">
    <source>
        <dbReference type="ARBA" id="ARBA00023049"/>
    </source>
</evidence>
<dbReference type="InterPro" id="IPR054734">
    <property type="entry name" value="PqqF-like_C_4"/>
</dbReference>